<evidence type="ECO:0000313" key="2">
    <source>
        <dbReference type="Proteomes" id="UP000492821"/>
    </source>
</evidence>
<feature type="compositionally biased region" description="Polar residues" evidence="1">
    <location>
        <begin position="218"/>
        <end position="230"/>
    </location>
</feature>
<dbReference type="WBParaSite" id="Pan_g5916.t1">
    <property type="protein sequence ID" value="Pan_g5916.t1"/>
    <property type="gene ID" value="Pan_g5916"/>
</dbReference>
<protein>
    <submittedName>
        <fullName evidence="3">DNA polymerase delta subunit 3</fullName>
    </submittedName>
</protein>
<dbReference type="AlphaFoldDB" id="A0A7E4W191"/>
<proteinExistence type="predicted"/>
<evidence type="ECO:0000256" key="1">
    <source>
        <dbReference type="SAM" id="MobiDB-lite"/>
    </source>
</evidence>
<feature type="compositionally biased region" description="Acidic residues" evidence="1">
    <location>
        <begin position="233"/>
        <end position="242"/>
    </location>
</feature>
<sequence length="383" mass="42697">MPPTKSKRIKTVSERYILRRIKKWLCDGTRPMAVTSELMFDKFGVPHEHAIRLMEKFYKMYAKKFDLKRSFYVVKRRPEDMDESAVLVGNLVREVDLEGMEDIATKSLYSIHRSELDRDTLLPTFVLSDPTDEQAPVSKVVKPKSEQQGINALARMTDESKKVKEVGKIDALFAKACEREKFTSPNGKKGLATPPKPAAEFFKPSPSKSKKDSEKANKTSASRRITSNPETVDIADDDDETEAPSASNTMFNDDDIFTTDDTGRGDPEPAMEEPTSSSKKPKKASKRATSPPKPKQTRPEAADDVENDSQPGKMKEMREVSETFVGEDGYLETRLVKKMVEVDAKKTAAPAPPPAKKARPAAAPKDTGNKKGQASIMSFFKKV</sequence>
<accession>A0A7E4W191</accession>
<keyword evidence="2" id="KW-1185">Reference proteome</keyword>
<organism evidence="2 3">
    <name type="scientific">Panagrellus redivivus</name>
    <name type="common">Microworm</name>
    <dbReference type="NCBI Taxonomy" id="6233"/>
    <lineage>
        <taxon>Eukaryota</taxon>
        <taxon>Metazoa</taxon>
        <taxon>Ecdysozoa</taxon>
        <taxon>Nematoda</taxon>
        <taxon>Chromadorea</taxon>
        <taxon>Rhabditida</taxon>
        <taxon>Tylenchina</taxon>
        <taxon>Panagrolaimomorpha</taxon>
        <taxon>Panagrolaimoidea</taxon>
        <taxon>Panagrolaimidae</taxon>
        <taxon>Panagrellus</taxon>
    </lineage>
</organism>
<evidence type="ECO:0000313" key="3">
    <source>
        <dbReference type="WBParaSite" id="Pan_g5916.t1"/>
    </source>
</evidence>
<feature type="region of interest" description="Disordered" evidence="1">
    <location>
        <begin position="345"/>
        <end position="383"/>
    </location>
</feature>
<dbReference type="Proteomes" id="UP000492821">
    <property type="component" value="Unassembled WGS sequence"/>
</dbReference>
<reference evidence="3" key="2">
    <citation type="submission" date="2020-10" db="UniProtKB">
        <authorList>
            <consortium name="WormBaseParasite"/>
        </authorList>
    </citation>
    <scope>IDENTIFICATION</scope>
</reference>
<feature type="region of interest" description="Disordered" evidence="1">
    <location>
        <begin position="183"/>
        <end position="321"/>
    </location>
</feature>
<name>A0A7E4W191_PANRE</name>
<reference evidence="2" key="1">
    <citation type="journal article" date="2013" name="Genetics">
        <title>The draft genome and transcriptome of Panagrellus redivivus are shaped by the harsh demands of a free-living lifestyle.</title>
        <authorList>
            <person name="Srinivasan J."/>
            <person name="Dillman A.R."/>
            <person name="Macchietto M.G."/>
            <person name="Heikkinen L."/>
            <person name="Lakso M."/>
            <person name="Fracchia K.M."/>
            <person name="Antoshechkin I."/>
            <person name="Mortazavi A."/>
            <person name="Wong G."/>
            <person name="Sternberg P.W."/>
        </authorList>
    </citation>
    <scope>NUCLEOTIDE SEQUENCE [LARGE SCALE GENOMIC DNA]</scope>
    <source>
        <strain evidence="2">MT8872</strain>
    </source>
</reference>